<evidence type="ECO:0000313" key="2">
    <source>
        <dbReference type="EMBL" id="KAL1271023.1"/>
    </source>
</evidence>
<comment type="caution">
    <text evidence="2">The sequence shown here is derived from an EMBL/GenBank/DDBJ whole genome shotgun (WGS) entry which is preliminary data.</text>
</comment>
<gene>
    <name evidence="2" type="ORF">QQF64_030039</name>
</gene>
<sequence>MPLIPNCTPSCCSRGNIQTVFPYSIGAAWWHRMVPGECVSKGGCPVALPPVACAHPVRLGNKSSGRRGQVPCVGPSVPPFPQALAP</sequence>
<organism evidence="2 3">
    <name type="scientific">Cirrhinus molitorella</name>
    <name type="common">mud carp</name>
    <dbReference type="NCBI Taxonomy" id="172907"/>
    <lineage>
        <taxon>Eukaryota</taxon>
        <taxon>Metazoa</taxon>
        <taxon>Chordata</taxon>
        <taxon>Craniata</taxon>
        <taxon>Vertebrata</taxon>
        <taxon>Euteleostomi</taxon>
        <taxon>Actinopterygii</taxon>
        <taxon>Neopterygii</taxon>
        <taxon>Teleostei</taxon>
        <taxon>Ostariophysi</taxon>
        <taxon>Cypriniformes</taxon>
        <taxon>Cyprinidae</taxon>
        <taxon>Labeoninae</taxon>
        <taxon>Labeonini</taxon>
        <taxon>Cirrhinus</taxon>
    </lineage>
</organism>
<feature type="compositionally biased region" description="Pro residues" evidence="1">
    <location>
        <begin position="76"/>
        <end position="86"/>
    </location>
</feature>
<evidence type="ECO:0000256" key="1">
    <source>
        <dbReference type="SAM" id="MobiDB-lite"/>
    </source>
</evidence>
<protein>
    <submittedName>
        <fullName evidence="2">Uncharacterized protein</fullName>
    </submittedName>
</protein>
<feature type="region of interest" description="Disordered" evidence="1">
    <location>
        <begin position="61"/>
        <end position="86"/>
    </location>
</feature>
<name>A0ABR3N270_9TELE</name>
<evidence type="ECO:0000313" key="3">
    <source>
        <dbReference type="Proteomes" id="UP001558613"/>
    </source>
</evidence>
<dbReference type="EMBL" id="JAYMGO010000007">
    <property type="protein sequence ID" value="KAL1271023.1"/>
    <property type="molecule type" value="Genomic_DNA"/>
</dbReference>
<accession>A0ABR3N270</accession>
<dbReference type="Proteomes" id="UP001558613">
    <property type="component" value="Unassembled WGS sequence"/>
</dbReference>
<proteinExistence type="predicted"/>
<keyword evidence="3" id="KW-1185">Reference proteome</keyword>
<reference evidence="2 3" key="1">
    <citation type="submission" date="2023-09" db="EMBL/GenBank/DDBJ databases">
        <authorList>
            <person name="Wang M."/>
        </authorList>
    </citation>
    <scope>NUCLEOTIDE SEQUENCE [LARGE SCALE GENOMIC DNA]</scope>
    <source>
        <strain evidence="2">GT-2023</strain>
        <tissue evidence="2">Liver</tissue>
    </source>
</reference>